<dbReference type="EMBL" id="PKUR01000002">
    <property type="protein sequence ID" value="PLW86399.1"/>
    <property type="molecule type" value="Genomic_DNA"/>
</dbReference>
<proteinExistence type="predicted"/>
<dbReference type="InterPro" id="IPR006073">
    <property type="entry name" value="GTP-bd"/>
</dbReference>
<accession>A0AAP8SND1</accession>
<dbReference type="Pfam" id="PF01926">
    <property type="entry name" value="MMR_HSR1"/>
    <property type="match status" value="1"/>
</dbReference>
<name>A0AAP8SND1_9GAMM</name>
<dbReference type="AlphaFoldDB" id="A0AAP8SND1"/>
<feature type="domain" description="G" evidence="1">
    <location>
        <begin position="11"/>
        <end position="81"/>
    </location>
</feature>
<organism evidence="2 3">
    <name type="scientific">Halioglobus japonicus</name>
    <dbReference type="NCBI Taxonomy" id="930805"/>
    <lineage>
        <taxon>Bacteria</taxon>
        <taxon>Pseudomonadati</taxon>
        <taxon>Pseudomonadota</taxon>
        <taxon>Gammaproteobacteria</taxon>
        <taxon>Cellvibrionales</taxon>
        <taxon>Halieaceae</taxon>
        <taxon>Halioglobus</taxon>
    </lineage>
</organism>
<evidence type="ECO:0000313" key="2">
    <source>
        <dbReference type="EMBL" id="PLW86399.1"/>
    </source>
</evidence>
<keyword evidence="3" id="KW-1185">Reference proteome</keyword>
<dbReference type="Proteomes" id="UP000235162">
    <property type="component" value="Unassembled WGS sequence"/>
</dbReference>
<reference evidence="2 3" key="1">
    <citation type="submission" date="2018-01" db="EMBL/GenBank/DDBJ databases">
        <title>The draft genome sequence of Halioglobus japonicus S1-36.</title>
        <authorList>
            <person name="Du Z.-J."/>
            <person name="Shi M.-J."/>
        </authorList>
    </citation>
    <scope>NUCLEOTIDE SEQUENCE [LARGE SCALE GENOMIC DNA]</scope>
    <source>
        <strain evidence="2 3">S1-36</strain>
    </source>
</reference>
<evidence type="ECO:0000313" key="3">
    <source>
        <dbReference type="Proteomes" id="UP000235162"/>
    </source>
</evidence>
<dbReference type="SUPFAM" id="SSF52540">
    <property type="entry name" value="P-loop containing nucleoside triphosphate hydrolases"/>
    <property type="match status" value="1"/>
</dbReference>
<dbReference type="Pfam" id="PF11981">
    <property type="entry name" value="DUF3482"/>
    <property type="match status" value="1"/>
</dbReference>
<dbReference type="InterPro" id="IPR027417">
    <property type="entry name" value="P-loop_NTPase"/>
</dbReference>
<dbReference type="InterPro" id="IPR021871">
    <property type="entry name" value="DUF3482"/>
</dbReference>
<comment type="caution">
    <text evidence="2">The sequence shown here is derived from an EMBL/GenBank/DDBJ whole genome shotgun (WGS) entry which is preliminary data.</text>
</comment>
<gene>
    <name evidence="2" type="ORF">C0029_08225</name>
</gene>
<protein>
    <submittedName>
        <fullName evidence="2">DUF3482 domain-containing protein</fullName>
    </submittedName>
</protein>
<evidence type="ECO:0000259" key="1">
    <source>
        <dbReference type="Pfam" id="PF01926"/>
    </source>
</evidence>
<sequence length="475" mass="52593">MTMHTDSIPAFAVVGRPNKGKSSIVATLARDDSVHIAAKAGSTQAMRRFPMQIDGETLYELIDTPGLQRARSVLAWLQDHNDNAASRADTVREFLAAHAQDPQYRYECEALAPIMDGAGIIYVVDGSHPFGADYEAEMEILRWTGRPSLALINPIDSTDFVDEWTAGLGQYFQTVRTFDAHRAEHRKQLDLLALFGHLDPEWQQPLKRAVEVLEADRASQHENSAYLIGDLVCEALTYSASQKIPEGAPEAPVKAVLARQYKHHLDSAEKRCRRQVEELFYYTDLQTSENRLALEDDDLFNQQNWYLWGLSEKQLLLAATSAGGLVGGGAGLVIDGATGGLTGGLGTLITGIGGAFTARRQVRKHADEIAQWKVSGVPSGGTELAYGPSRNANFPFVVMGRALQHHRGISLRTHAVRDTLKLEEPALEWLDDKQRRQLAKIFDDIRNERKADQQRAALASLLAQWCRDVDQGSNK</sequence>
<dbReference type="GO" id="GO:0005525">
    <property type="term" value="F:GTP binding"/>
    <property type="evidence" value="ECO:0007669"/>
    <property type="project" value="InterPro"/>
</dbReference>
<dbReference type="Gene3D" id="3.40.50.300">
    <property type="entry name" value="P-loop containing nucleotide triphosphate hydrolases"/>
    <property type="match status" value="1"/>
</dbReference>